<dbReference type="InterPro" id="IPR011053">
    <property type="entry name" value="Single_hybrid_motif"/>
</dbReference>
<dbReference type="InterPro" id="IPR016185">
    <property type="entry name" value="PreATP-grasp_dom_sf"/>
</dbReference>
<evidence type="ECO:0000259" key="12">
    <source>
        <dbReference type="PROSITE" id="PS50975"/>
    </source>
</evidence>
<dbReference type="InterPro" id="IPR029045">
    <property type="entry name" value="ClpP/crotonase-like_dom_sf"/>
</dbReference>
<feature type="domain" description="CoA carboxyltransferase N-terminal" evidence="14">
    <location>
        <begin position="543"/>
        <end position="808"/>
    </location>
</feature>
<organism evidence="16 17">
    <name type="scientific">Svornostia abyssi</name>
    <dbReference type="NCBI Taxonomy" id="2898438"/>
    <lineage>
        <taxon>Bacteria</taxon>
        <taxon>Bacillati</taxon>
        <taxon>Actinomycetota</taxon>
        <taxon>Thermoleophilia</taxon>
        <taxon>Solirubrobacterales</taxon>
        <taxon>Baekduiaceae</taxon>
        <taxon>Svornostia</taxon>
    </lineage>
</organism>
<evidence type="ECO:0000256" key="2">
    <source>
        <dbReference type="ARBA" id="ARBA00004956"/>
    </source>
</evidence>
<dbReference type="PROSITE" id="PS50975">
    <property type="entry name" value="ATP_GRASP"/>
    <property type="match status" value="1"/>
</dbReference>
<reference evidence="17" key="1">
    <citation type="submission" date="2021-11" db="EMBL/GenBank/DDBJ databases">
        <title>Cultivation dependent microbiological survey of springs from the worlds oldest radium mine currently devoted to the extraction of radon-saturated water.</title>
        <authorList>
            <person name="Kapinusova G."/>
            <person name="Smrhova T."/>
            <person name="Strejcek M."/>
            <person name="Suman J."/>
            <person name="Jani K."/>
            <person name="Pajer P."/>
            <person name="Uhlik O."/>
        </authorList>
    </citation>
    <scope>NUCLEOTIDE SEQUENCE [LARGE SCALE GENOMIC DNA]</scope>
    <source>
        <strain evidence="17">J379</strain>
    </source>
</reference>
<dbReference type="Pfam" id="PF00289">
    <property type="entry name" value="Biotin_carb_N"/>
    <property type="match status" value="1"/>
</dbReference>
<dbReference type="Pfam" id="PF00364">
    <property type="entry name" value="Biotin_lipoyl"/>
    <property type="match status" value="1"/>
</dbReference>
<dbReference type="Pfam" id="PF02786">
    <property type="entry name" value="CPSase_L_D2"/>
    <property type="match status" value="1"/>
</dbReference>
<keyword evidence="17" id="KW-1185">Reference proteome</keyword>
<dbReference type="SUPFAM" id="SSF51246">
    <property type="entry name" value="Rudiment single hybrid motif"/>
    <property type="match status" value="1"/>
</dbReference>
<evidence type="ECO:0000259" key="11">
    <source>
        <dbReference type="PROSITE" id="PS50968"/>
    </source>
</evidence>
<dbReference type="InterPro" id="IPR005481">
    <property type="entry name" value="BC-like_N"/>
</dbReference>
<dbReference type="PROSITE" id="PS50968">
    <property type="entry name" value="BIOTINYL_LIPOYL"/>
    <property type="match status" value="1"/>
</dbReference>
<feature type="coiled-coil region" evidence="9">
    <location>
        <begin position="980"/>
        <end position="1007"/>
    </location>
</feature>
<keyword evidence="6 8" id="KW-0067">ATP-binding</keyword>
<keyword evidence="7" id="KW-0511">Multifunctional enzyme</keyword>
<dbReference type="PROSITE" id="PS50989">
    <property type="entry name" value="COA_CT_CTER"/>
    <property type="match status" value="1"/>
</dbReference>
<feature type="domain" description="CoA carboxyltransferase C-terminal" evidence="15">
    <location>
        <begin position="806"/>
        <end position="1041"/>
    </location>
</feature>
<evidence type="ECO:0000256" key="3">
    <source>
        <dbReference type="ARBA" id="ARBA00013058"/>
    </source>
</evidence>
<dbReference type="PROSITE" id="PS50979">
    <property type="entry name" value="BC"/>
    <property type="match status" value="1"/>
</dbReference>
<dbReference type="InterPro" id="IPR005482">
    <property type="entry name" value="Biotin_COase_C"/>
</dbReference>
<dbReference type="InterPro" id="IPR011764">
    <property type="entry name" value="Biotin_carboxylation_dom"/>
</dbReference>
<feature type="domain" description="Lipoyl-binding" evidence="11">
    <location>
        <begin position="454"/>
        <end position="529"/>
    </location>
</feature>
<keyword evidence="9" id="KW-0175">Coiled coil</keyword>
<dbReference type="InterPro" id="IPR005479">
    <property type="entry name" value="CPAse_ATP-bd"/>
</dbReference>
<evidence type="ECO:0000256" key="4">
    <source>
        <dbReference type="ARBA" id="ARBA00022598"/>
    </source>
</evidence>
<dbReference type="PROSITE" id="PS00867">
    <property type="entry name" value="CPSASE_2"/>
    <property type="match status" value="1"/>
</dbReference>
<name>A0ABY5PA83_9ACTN</name>
<gene>
    <name evidence="16" type="ORF">LRS13_12785</name>
</gene>
<dbReference type="SUPFAM" id="SSF51230">
    <property type="entry name" value="Single hybrid motif"/>
    <property type="match status" value="1"/>
</dbReference>
<evidence type="ECO:0000256" key="6">
    <source>
        <dbReference type="ARBA" id="ARBA00022840"/>
    </source>
</evidence>
<dbReference type="InterPro" id="IPR011054">
    <property type="entry name" value="Rudment_hybrid_motif"/>
</dbReference>
<feature type="compositionally biased region" description="Basic and acidic residues" evidence="10">
    <location>
        <begin position="1052"/>
        <end position="1062"/>
    </location>
</feature>
<evidence type="ECO:0000259" key="14">
    <source>
        <dbReference type="PROSITE" id="PS50980"/>
    </source>
</evidence>
<dbReference type="InterPro" id="IPR011763">
    <property type="entry name" value="COA_CT_C"/>
</dbReference>
<evidence type="ECO:0000259" key="15">
    <source>
        <dbReference type="PROSITE" id="PS50989"/>
    </source>
</evidence>
<comment type="cofactor">
    <cofactor evidence="1">
        <name>biotin</name>
        <dbReference type="ChEBI" id="CHEBI:57586"/>
    </cofactor>
</comment>
<dbReference type="SUPFAM" id="SSF56059">
    <property type="entry name" value="Glutathione synthetase ATP-binding domain-like"/>
    <property type="match status" value="1"/>
</dbReference>
<dbReference type="InterPro" id="IPR051602">
    <property type="entry name" value="ACC_Biotin_Carboxylase"/>
</dbReference>
<keyword evidence="4" id="KW-0436">Ligase</keyword>
<dbReference type="Proteomes" id="UP001058860">
    <property type="component" value="Chromosome"/>
</dbReference>
<dbReference type="Gene3D" id="2.40.50.100">
    <property type="match status" value="1"/>
</dbReference>
<feature type="region of interest" description="Disordered" evidence="10">
    <location>
        <begin position="1041"/>
        <end position="1062"/>
    </location>
</feature>
<dbReference type="Pfam" id="PF01039">
    <property type="entry name" value="Carboxyl_trans"/>
    <property type="match status" value="1"/>
</dbReference>
<dbReference type="CDD" id="cd06850">
    <property type="entry name" value="biotinyl_domain"/>
    <property type="match status" value="1"/>
</dbReference>
<dbReference type="SMART" id="SM00878">
    <property type="entry name" value="Biotin_carb_C"/>
    <property type="match status" value="1"/>
</dbReference>
<dbReference type="PROSITE" id="PS50980">
    <property type="entry name" value="COA_CT_NTER"/>
    <property type="match status" value="1"/>
</dbReference>
<dbReference type="InterPro" id="IPR011762">
    <property type="entry name" value="COA_CT_N"/>
</dbReference>
<evidence type="ECO:0000256" key="10">
    <source>
        <dbReference type="SAM" id="MobiDB-lite"/>
    </source>
</evidence>
<evidence type="ECO:0000256" key="7">
    <source>
        <dbReference type="ARBA" id="ARBA00023268"/>
    </source>
</evidence>
<dbReference type="Gene3D" id="3.90.226.10">
    <property type="entry name" value="2-enoyl-CoA Hydratase, Chain A, domain 1"/>
    <property type="match status" value="2"/>
</dbReference>
<dbReference type="SUPFAM" id="SSF52440">
    <property type="entry name" value="PreATP-grasp domain"/>
    <property type="match status" value="1"/>
</dbReference>
<dbReference type="InterPro" id="IPR034733">
    <property type="entry name" value="AcCoA_carboxyl_beta"/>
</dbReference>
<evidence type="ECO:0000256" key="5">
    <source>
        <dbReference type="ARBA" id="ARBA00022741"/>
    </source>
</evidence>
<accession>A0ABY5PA83</accession>
<evidence type="ECO:0000256" key="9">
    <source>
        <dbReference type="SAM" id="Coils"/>
    </source>
</evidence>
<dbReference type="EMBL" id="CP088295">
    <property type="protein sequence ID" value="UUY01608.1"/>
    <property type="molecule type" value="Genomic_DNA"/>
</dbReference>
<dbReference type="RefSeq" id="WP_353862162.1">
    <property type="nucleotide sequence ID" value="NZ_CP088295.1"/>
</dbReference>
<dbReference type="InterPro" id="IPR011761">
    <property type="entry name" value="ATP-grasp"/>
</dbReference>
<sequence length="1062" mass="110134">MTARLLIANRGEVAVRVARAADTLGLPCVAVFAADDALSPHVEAAETAVTLGGSGPAAYLDIDAVVAAARETGCTHVHPGWGFLSERADFARACADAGLVFVGPSPAVLEQLGDKVAARALAQQLGVPIPQATAAATPEQARAFMAELGAPVMLKAVSGGGGRGMRAVTDPAQLDEVWRRCAAEAELAAGSAALYAEELVARARHVEVQLAGDGTGAVVALGDRDCSLQRRHQKLVEIAPAPGLSDALRTALADAALTIGRELRLGGLATCEFLVDLDHPDRFVFIEANPRLQVEHTVTEEVFGIDLVAAQLQLTLGASLDELELADATPRGVAVQARVNAEQLLPDGTVVPASGTLSEFTPPVGVRVDTAARRGVTVDPAYDSLLAKVIGTGASLAQAIDAVRGTLGSFVIHGVGTNAAALVAILADEDVRDGRLSTDLLEDRIRGAAGPDASAAGDGPVAVSSPLTGVVIDVVAPTGTAVAAGAPILVVEAMKMHHEVVTPVGGEVTEVAVHPGNQVHPGDPLFAVAPKDVAPAAVAAEAAADVDTPRADLAAALERRAGLLDDARPAAVAKRRDRGRRTARENVADLVDDGTFSEYGGLVIAAQKARRAEEDLIANTPGDGMVMGTAEINGTQAAVLSYDYTVMAGTQGYRNHQKTDRMLELAERLRLPIVLFAEGGGGRPGDTDFAELFQLTVPTFATFARLSGLVPRIGIVSGNCFAGNAALAGCCDVIIATPDASLGMGGPAMIEGGGLGRFAPADVGPVTMQEPNGVIDVLAEDEAAAVAIARRMLGYFTGPAADWSCADQRELRTLIPEDAKRIHDARAVLERLFDADSVLELRRAYGTGMITALARIEGLPVGVVANDPAHLSGAIDAEASEKAGRFLQLCDAFGLPIVSLVDTPGFMVGPDAESTALVRRASRMFVSAATLSVPWLCVVVRRAYGLGAQAMAGGGFHVPVLNIAWPTGEFGAMGVEGAVRLALRKELEAIEDEAEREQRVRDLVEQVRGQSGALNMAAHFEIDDVIDPADTRTRLVAALRAAPVPPPPASGRRADDDRRVVR</sequence>
<keyword evidence="5 8" id="KW-0547">Nucleotide-binding</keyword>
<feature type="domain" description="Biotin carboxylation" evidence="13">
    <location>
        <begin position="1"/>
        <end position="446"/>
    </location>
</feature>
<evidence type="ECO:0000256" key="1">
    <source>
        <dbReference type="ARBA" id="ARBA00001953"/>
    </source>
</evidence>
<feature type="domain" description="ATP-grasp" evidence="12">
    <location>
        <begin position="119"/>
        <end position="316"/>
    </location>
</feature>
<proteinExistence type="predicted"/>
<dbReference type="InterPro" id="IPR000089">
    <property type="entry name" value="Biotin_lipoyl"/>
</dbReference>
<evidence type="ECO:0000256" key="8">
    <source>
        <dbReference type="PROSITE-ProRule" id="PRU00409"/>
    </source>
</evidence>
<evidence type="ECO:0000313" key="16">
    <source>
        <dbReference type="EMBL" id="UUY01608.1"/>
    </source>
</evidence>
<dbReference type="EC" id="6.4.1.2" evidence="3"/>
<protein>
    <recommendedName>
        <fullName evidence="3">acetyl-CoA carboxylase</fullName>
        <ecNumber evidence="3">6.4.1.2</ecNumber>
    </recommendedName>
</protein>
<comment type="pathway">
    <text evidence="2">Lipid metabolism; malonyl-CoA biosynthesis; malonyl-CoA from acetyl-CoA: step 1/1.</text>
</comment>
<dbReference type="PANTHER" id="PTHR48095">
    <property type="entry name" value="PYRUVATE CARBOXYLASE SUBUNIT A"/>
    <property type="match status" value="1"/>
</dbReference>
<evidence type="ECO:0000259" key="13">
    <source>
        <dbReference type="PROSITE" id="PS50979"/>
    </source>
</evidence>
<dbReference type="Pfam" id="PF02785">
    <property type="entry name" value="Biotin_carb_C"/>
    <property type="match status" value="1"/>
</dbReference>
<dbReference type="PANTHER" id="PTHR48095:SF5">
    <property type="entry name" value="BLL7292 PROTEIN"/>
    <property type="match status" value="1"/>
</dbReference>
<dbReference type="SUPFAM" id="SSF52096">
    <property type="entry name" value="ClpP/crotonase"/>
    <property type="match status" value="2"/>
</dbReference>
<dbReference type="Gene3D" id="3.30.470.20">
    <property type="entry name" value="ATP-grasp fold, B domain"/>
    <property type="match status" value="1"/>
</dbReference>
<evidence type="ECO:0000313" key="17">
    <source>
        <dbReference type="Proteomes" id="UP001058860"/>
    </source>
</evidence>